<feature type="domain" description="Acyl-CoA dehydrogenase/oxidase N-terminal" evidence="3">
    <location>
        <begin position="12"/>
        <end position="83"/>
    </location>
</feature>
<dbReference type="GO" id="GO:0003995">
    <property type="term" value="F:acyl-CoA dehydrogenase activity"/>
    <property type="evidence" value="ECO:0007669"/>
    <property type="project" value="TreeGrafter"/>
</dbReference>
<dbReference type="GO" id="GO:0050660">
    <property type="term" value="F:flavin adenine dinucleotide binding"/>
    <property type="evidence" value="ECO:0007669"/>
    <property type="project" value="InterPro"/>
</dbReference>
<dbReference type="Gene3D" id="1.20.140.10">
    <property type="entry name" value="Butyryl-CoA Dehydrogenase, subunit A, domain 3"/>
    <property type="match status" value="1"/>
</dbReference>
<dbReference type="InterPro" id="IPR046373">
    <property type="entry name" value="Acyl-CoA_Oxase/DH_mid-dom_sf"/>
</dbReference>
<dbReference type="RefSeq" id="WP_082136759.1">
    <property type="nucleotide sequence ID" value="NZ_FONX01000006.1"/>
</dbReference>
<evidence type="ECO:0000259" key="3">
    <source>
        <dbReference type="Pfam" id="PF02771"/>
    </source>
</evidence>
<keyword evidence="2" id="KW-0472">Membrane</keyword>
<keyword evidence="2" id="KW-1133">Transmembrane helix</keyword>
<dbReference type="Proteomes" id="UP000199119">
    <property type="component" value="Unassembled WGS sequence"/>
</dbReference>
<dbReference type="PIRSF" id="PIRSF016578">
    <property type="entry name" value="HsaA"/>
    <property type="match status" value="1"/>
</dbReference>
<reference evidence="6" key="1">
    <citation type="submission" date="2016-10" db="EMBL/GenBank/DDBJ databases">
        <authorList>
            <person name="Varghese N."/>
            <person name="Submissions S."/>
        </authorList>
    </citation>
    <scope>NUCLEOTIDE SEQUENCE [LARGE SCALE GENOMIC DNA]</scope>
    <source>
        <strain evidence="6">DSM 27981</strain>
    </source>
</reference>
<evidence type="ECO:0000256" key="1">
    <source>
        <dbReference type="ARBA" id="ARBA00023002"/>
    </source>
</evidence>
<gene>
    <name evidence="5" type="ORF">SAMN04489711_10676</name>
</gene>
<feature type="domain" description="Acyl-CoA dehydrogenase C-terminal" evidence="4">
    <location>
        <begin position="232"/>
        <end position="363"/>
    </location>
</feature>
<name>A0A1I2DXU8_9BURK</name>
<keyword evidence="2" id="KW-0812">Transmembrane</keyword>
<dbReference type="Gene3D" id="2.40.110.10">
    <property type="entry name" value="Butyryl-CoA Dehydrogenase, subunit A, domain 2"/>
    <property type="match status" value="1"/>
</dbReference>
<feature type="transmembrane region" description="Helical" evidence="2">
    <location>
        <begin position="223"/>
        <end position="245"/>
    </location>
</feature>
<evidence type="ECO:0000259" key="4">
    <source>
        <dbReference type="Pfam" id="PF08028"/>
    </source>
</evidence>
<evidence type="ECO:0000313" key="6">
    <source>
        <dbReference type="Proteomes" id="UP000199119"/>
    </source>
</evidence>
<dbReference type="PANTHER" id="PTHR43884:SF12">
    <property type="entry name" value="ISOVALERYL-COA DEHYDROGENASE, MITOCHONDRIAL-RELATED"/>
    <property type="match status" value="1"/>
</dbReference>
<dbReference type="InterPro" id="IPR009100">
    <property type="entry name" value="AcylCoA_DH/oxidase_NM_dom_sf"/>
</dbReference>
<keyword evidence="6" id="KW-1185">Reference proteome</keyword>
<accession>A0A1I2DXU8</accession>
<keyword evidence="1" id="KW-0560">Oxidoreductase</keyword>
<dbReference type="EMBL" id="FONX01000006">
    <property type="protein sequence ID" value="SFE85159.1"/>
    <property type="molecule type" value="Genomic_DNA"/>
</dbReference>
<dbReference type="STRING" id="1177982.SAMN04489711_10676"/>
<dbReference type="Pfam" id="PF08028">
    <property type="entry name" value="Acyl-CoA_dh_2"/>
    <property type="match status" value="1"/>
</dbReference>
<sequence length="384" mass="42526">MPNTDSELIQRAREIAPRIRARAAEAAVRRKPHDDSIQELIETGIVQMFVPKRWGGAEASLSTALEVIEIISEACPSTGWIAAFYIMHNIYVPKFPERAHEELFGKKGYVLLPAASAPNMKARKVDGGWELSGRALWGSGVMHADWVMIGGMAEDGQQRGFLLPVAQVQVEDNWHFAGMSGTGSNDYVATNVFVPDHRSAAMGEFYEGPTAGSRLYDNPLYSIPFFVLVYCTFAPVIVGCLKGALRAYEETVERRVRNFTGAVVKEQQHAQIMLGEFQIATRAADELARAVYGHAAEILAGRPFTVDERLKLKGLTAFISKHSRETVNAMMGASGASSFHNDQALQRIWRDLNTVSVHAFVDWDATRELHGKHHLGLPLTYPLF</sequence>
<evidence type="ECO:0000256" key="2">
    <source>
        <dbReference type="SAM" id="Phobius"/>
    </source>
</evidence>
<protein>
    <submittedName>
        <fullName evidence="5">Acyl-CoA dehydrogenase</fullName>
    </submittedName>
</protein>
<evidence type="ECO:0000313" key="5">
    <source>
        <dbReference type="EMBL" id="SFE85159.1"/>
    </source>
</evidence>
<proteinExistence type="predicted"/>
<dbReference type="InterPro" id="IPR036250">
    <property type="entry name" value="AcylCo_DH-like_C"/>
</dbReference>
<dbReference type="SUPFAM" id="SSF56645">
    <property type="entry name" value="Acyl-CoA dehydrogenase NM domain-like"/>
    <property type="match status" value="1"/>
</dbReference>
<dbReference type="SUPFAM" id="SSF47203">
    <property type="entry name" value="Acyl-CoA dehydrogenase C-terminal domain-like"/>
    <property type="match status" value="1"/>
</dbReference>
<dbReference type="AlphaFoldDB" id="A0A1I2DXU8"/>
<dbReference type="InterPro" id="IPR013786">
    <property type="entry name" value="AcylCoA_DH/ox_N"/>
</dbReference>
<dbReference type="Gene3D" id="1.10.540.10">
    <property type="entry name" value="Acyl-CoA dehydrogenase/oxidase, N-terminal domain"/>
    <property type="match status" value="1"/>
</dbReference>
<organism evidence="5 6">
    <name type="scientific">Paracidovorax wautersii</name>
    <dbReference type="NCBI Taxonomy" id="1177982"/>
    <lineage>
        <taxon>Bacteria</taxon>
        <taxon>Pseudomonadati</taxon>
        <taxon>Pseudomonadota</taxon>
        <taxon>Betaproteobacteria</taxon>
        <taxon>Burkholderiales</taxon>
        <taxon>Comamonadaceae</taxon>
        <taxon>Paracidovorax</taxon>
    </lineage>
</organism>
<dbReference type="InterPro" id="IPR013107">
    <property type="entry name" value="Acyl-CoA_DH_C"/>
</dbReference>
<dbReference type="OrthoDB" id="7316074at2"/>
<dbReference type="Pfam" id="PF02771">
    <property type="entry name" value="Acyl-CoA_dh_N"/>
    <property type="match status" value="1"/>
</dbReference>
<dbReference type="InterPro" id="IPR037069">
    <property type="entry name" value="AcylCoA_DH/ox_N_sf"/>
</dbReference>
<dbReference type="PANTHER" id="PTHR43884">
    <property type="entry name" value="ACYL-COA DEHYDROGENASE"/>
    <property type="match status" value="1"/>
</dbReference>